<dbReference type="PANTHER" id="PTHR23282">
    <property type="entry name" value="APICAL ENDOSOMAL GLYCOPROTEIN PRECURSOR"/>
    <property type="match status" value="1"/>
</dbReference>
<dbReference type="PROSITE" id="PS50060">
    <property type="entry name" value="MAM_2"/>
    <property type="match status" value="4"/>
</dbReference>
<organism evidence="3 4">
    <name type="scientific">Gambusia affinis</name>
    <name type="common">Western mosquitofish</name>
    <name type="synonym">Heterandria affinis</name>
    <dbReference type="NCBI Taxonomy" id="33528"/>
    <lineage>
        <taxon>Eukaryota</taxon>
        <taxon>Metazoa</taxon>
        <taxon>Chordata</taxon>
        <taxon>Craniata</taxon>
        <taxon>Vertebrata</taxon>
        <taxon>Euteleostomi</taxon>
        <taxon>Actinopterygii</taxon>
        <taxon>Neopterygii</taxon>
        <taxon>Teleostei</taxon>
        <taxon>Neoteleostei</taxon>
        <taxon>Acanthomorphata</taxon>
        <taxon>Ovalentaria</taxon>
        <taxon>Atherinomorphae</taxon>
        <taxon>Cyprinodontiformes</taxon>
        <taxon>Poeciliidae</taxon>
        <taxon>Poeciliinae</taxon>
        <taxon>Gambusia</taxon>
    </lineage>
</organism>
<dbReference type="InterPro" id="IPR013320">
    <property type="entry name" value="ConA-like_dom_sf"/>
</dbReference>
<dbReference type="STRING" id="33528.ENSGAFP00000006444"/>
<dbReference type="InterPro" id="IPR051560">
    <property type="entry name" value="MAM_domain-containing"/>
</dbReference>
<name>A0A315V700_GAMAF</name>
<evidence type="ECO:0000313" key="4">
    <source>
        <dbReference type="Proteomes" id="UP000250572"/>
    </source>
</evidence>
<keyword evidence="4" id="KW-1185">Reference proteome</keyword>
<feature type="domain" description="MAM" evidence="2">
    <location>
        <begin position="445"/>
        <end position="622"/>
    </location>
</feature>
<evidence type="ECO:0000256" key="1">
    <source>
        <dbReference type="SAM" id="MobiDB-lite"/>
    </source>
</evidence>
<dbReference type="CDD" id="cd06263">
    <property type="entry name" value="MAM"/>
    <property type="match status" value="3"/>
</dbReference>
<dbReference type="Pfam" id="PF00629">
    <property type="entry name" value="MAM"/>
    <property type="match status" value="4"/>
</dbReference>
<accession>A0A315V700</accession>
<evidence type="ECO:0000313" key="3">
    <source>
        <dbReference type="EMBL" id="PWA14714.1"/>
    </source>
</evidence>
<dbReference type="PANTHER" id="PTHR23282:SF101">
    <property type="entry name" value="MAM DOMAIN-CONTAINING PROTEIN"/>
    <property type="match status" value="1"/>
</dbReference>
<evidence type="ECO:0000259" key="2">
    <source>
        <dbReference type="PROSITE" id="PS50060"/>
    </source>
</evidence>
<proteinExistence type="predicted"/>
<dbReference type="InterPro" id="IPR000998">
    <property type="entry name" value="MAM_dom"/>
</dbReference>
<dbReference type="PROSITE" id="PS00740">
    <property type="entry name" value="MAM_1"/>
    <property type="match status" value="2"/>
</dbReference>
<feature type="domain" description="MAM" evidence="2">
    <location>
        <begin position="229"/>
        <end position="397"/>
    </location>
</feature>
<dbReference type="SMART" id="SM00137">
    <property type="entry name" value="MAM"/>
    <property type="match status" value="4"/>
</dbReference>
<dbReference type="Proteomes" id="UP000250572">
    <property type="component" value="Unassembled WGS sequence"/>
</dbReference>
<sequence>MCDCGAGGDIGGEEFLFSSSAAKGKVESLFSCTASPEEEDSSPFVSSAMAFLLRKKAAMLQIYLLAVVAAVRAHSRLLPGSCNFESNTCGYTSDADFSIWTLHRDGHFVAVETVSDDVEGSSGSGVEPKREVTGVLLSPSLEHDEWSCVRLVYQITGSGHLEVLRRSEERSFDTPLWSSRTPSDSWVIASVDLHNASEPFRIVIHGGTGASAGSSVAIFEIHITPGYCLECDFEEPHLCGYNNQWNVNVNWYVGGGGVQLVHNEMPDDHTYHNKTGHFMYVDSSYAKTFKEVAKLVSPMATTPMSGCLSFQYQRSEERGNMFAVFTRDRLGQYQELWKAEPDNRVDFVSPPGEWIPVQVDLKAPHPVQVVFEVGFNSPRGGHVALDDISFSPEFCNKDTGELRASVFIMNPSRPTKHRRNHFSQSANMLIPGITSTEPTFDPSIANCDFESGLCLYTQDRSVASSWRRASVKPNIFRNGDHTTGAGSFLLAHSRLGPRSGYVSSVMSPILPGNTRFCLRFYFSLRGDPTPAVKSLWCERFAGISGFNQTEQALVVYLLQQGGRQEKIWTQAEKSRGIWISADVTFQTSQPAKMAFVSTCRSFWDCGSVALDDISLNLGDCELTAGFLPGHCDFEAGLCGYSQDKHRDAAAWHQRRGHTPTSYTGPRGDHTTGLGETAPPLPATGYYMYIEASPMLPGQSARLRSRPVRGTRGPQCLRFFYHMYGSGTGKLQVLADKDGEEVLLWQRSGEQSIAWLRAQIVFEATRGSSVRSDIAIDDIMLDSGPCPETEVGVAVGSSNEIE</sequence>
<protein>
    <recommendedName>
        <fullName evidence="2">MAM domain-containing protein</fullName>
    </recommendedName>
</protein>
<reference evidence="3 4" key="1">
    <citation type="journal article" date="2018" name="G3 (Bethesda)">
        <title>A High-Quality Reference Genome for the Invasive Mosquitofish Gambusia affinis Using a Chicago Library.</title>
        <authorList>
            <person name="Hoffberg S.L."/>
            <person name="Troendle N.J."/>
            <person name="Glenn T.C."/>
            <person name="Mahmud O."/>
            <person name="Louha S."/>
            <person name="Chalopin D."/>
            <person name="Bennetzen J.L."/>
            <person name="Mauricio R."/>
        </authorList>
    </citation>
    <scope>NUCLEOTIDE SEQUENCE [LARGE SCALE GENOMIC DNA]</scope>
    <source>
        <strain evidence="3">NE01/NJP1002.9</strain>
        <tissue evidence="3">Muscle</tissue>
    </source>
</reference>
<dbReference type="SUPFAM" id="SSF49899">
    <property type="entry name" value="Concanavalin A-like lectins/glucanases"/>
    <property type="match status" value="4"/>
</dbReference>
<dbReference type="EMBL" id="NHOQ01002777">
    <property type="protein sequence ID" value="PWA14714.1"/>
    <property type="molecule type" value="Genomic_DNA"/>
</dbReference>
<feature type="domain" description="MAM" evidence="2">
    <location>
        <begin position="629"/>
        <end position="787"/>
    </location>
</feature>
<dbReference type="GO" id="GO:0016020">
    <property type="term" value="C:membrane"/>
    <property type="evidence" value="ECO:0007669"/>
    <property type="project" value="InterPro"/>
</dbReference>
<comment type="caution">
    <text evidence="3">The sequence shown here is derived from an EMBL/GenBank/DDBJ whole genome shotgun (WGS) entry which is preliminary data.</text>
</comment>
<feature type="domain" description="MAM" evidence="2">
    <location>
        <begin position="80"/>
        <end position="230"/>
    </location>
</feature>
<gene>
    <name evidence="3" type="ORF">CCH79_00020240</name>
</gene>
<dbReference type="Gene3D" id="2.60.120.200">
    <property type="match status" value="4"/>
</dbReference>
<dbReference type="AlphaFoldDB" id="A0A315V700"/>
<feature type="region of interest" description="Disordered" evidence="1">
    <location>
        <begin position="651"/>
        <end position="673"/>
    </location>
</feature>